<organism evidence="1 2">
    <name type="scientific">Lophiotrema nucula</name>
    <dbReference type="NCBI Taxonomy" id="690887"/>
    <lineage>
        <taxon>Eukaryota</taxon>
        <taxon>Fungi</taxon>
        <taxon>Dikarya</taxon>
        <taxon>Ascomycota</taxon>
        <taxon>Pezizomycotina</taxon>
        <taxon>Dothideomycetes</taxon>
        <taxon>Pleosporomycetidae</taxon>
        <taxon>Pleosporales</taxon>
        <taxon>Lophiotremataceae</taxon>
        <taxon>Lophiotrema</taxon>
    </lineage>
</organism>
<gene>
    <name evidence="1" type="ORF">BDV96DRAFT_675010</name>
</gene>
<name>A0A6A5YHT1_9PLEO</name>
<reference evidence="1" key="1">
    <citation type="journal article" date="2020" name="Stud. Mycol.">
        <title>101 Dothideomycetes genomes: a test case for predicting lifestyles and emergence of pathogens.</title>
        <authorList>
            <person name="Haridas S."/>
            <person name="Albert R."/>
            <person name="Binder M."/>
            <person name="Bloem J."/>
            <person name="Labutti K."/>
            <person name="Salamov A."/>
            <person name="Andreopoulos B."/>
            <person name="Baker S."/>
            <person name="Barry K."/>
            <person name="Bills G."/>
            <person name="Bluhm B."/>
            <person name="Cannon C."/>
            <person name="Castanera R."/>
            <person name="Culley D."/>
            <person name="Daum C."/>
            <person name="Ezra D."/>
            <person name="Gonzalez J."/>
            <person name="Henrissat B."/>
            <person name="Kuo A."/>
            <person name="Liang C."/>
            <person name="Lipzen A."/>
            <person name="Lutzoni F."/>
            <person name="Magnuson J."/>
            <person name="Mondo S."/>
            <person name="Nolan M."/>
            <person name="Ohm R."/>
            <person name="Pangilinan J."/>
            <person name="Park H.-J."/>
            <person name="Ramirez L."/>
            <person name="Alfaro M."/>
            <person name="Sun H."/>
            <person name="Tritt A."/>
            <person name="Yoshinaga Y."/>
            <person name="Zwiers L.-H."/>
            <person name="Turgeon B."/>
            <person name="Goodwin S."/>
            <person name="Spatafora J."/>
            <person name="Crous P."/>
            <person name="Grigoriev I."/>
        </authorList>
    </citation>
    <scope>NUCLEOTIDE SEQUENCE</scope>
    <source>
        <strain evidence="1">CBS 627.86</strain>
    </source>
</reference>
<evidence type="ECO:0000313" key="2">
    <source>
        <dbReference type="Proteomes" id="UP000799770"/>
    </source>
</evidence>
<dbReference type="AlphaFoldDB" id="A0A6A5YHT1"/>
<accession>A0A6A5YHT1</accession>
<dbReference type="Proteomes" id="UP000799770">
    <property type="component" value="Unassembled WGS sequence"/>
</dbReference>
<dbReference type="OrthoDB" id="5235440at2759"/>
<protein>
    <submittedName>
        <fullName evidence="1">Uncharacterized protein</fullName>
    </submittedName>
</protein>
<evidence type="ECO:0000313" key="1">
    <source>
        <dbReference type="EMBL" id="KAF2106523.1"/>
    </source>
</evidence>
<dbReference type="EMBL" id="ML977361">
    <property type="protein sequence ID" value="KAF2106523.1"/>
    <property type="molecule type" value="Genomic_DNA"/>
</dbReference>
<feature type="non-terminal residue" evidence="1">
    <location>
        <position position="224"/>
    </location>
</feature>
<proteinExistence type="predicted"/>
<sequence>MKNGLDSTMVIRTLRMGVSLRILSELQPRDQQRYPIFAMYIVHSMLKHPLISGTPTLGTRYTRLYSTLPLIVDSLAYQDVKPDADGCINLQKVAQTQTVLICRTGLDAELSHPISLDTLRPHALALSTCANTDPDILRVSLSTAIKFVTGIAKQEDAGRQIPQLRLGWSLNPYPAPHGFEYSNVSVDPETWADAVIHAAKTIGWDKELDARDALKRVQAVASGE</sequence>
<keyword evidence="2" id="KW-1185">Reference proteome</keyword>